<dbReference type="EMBL" id="QMIG01000002">
    <property type="protein sequence ID" value="RAW17943.1"/>
    <property type="molecule type" value="Genomic_DNA"/>
</dbReference>
<dbReference type="InterPro" id="IPR051534">
    <property type="entry name" value="CBASS_pafABC_assoc_protein"/>
</dbReference>
<keyword evidence="3" id="KW-1185">Reference proteome</keyword>
<comment type="caution">
    <text evidence="2">The sequence shown here is derived from an EMBL/GenBank/DDBJ whole genome shotgun (WGS) entry which is preliminary data.</text>
</comment>
<feature type="domain" description="WYL" evidence="1">
    <location>
        <begin position="153"/>
        <end position="211"/>
    </location>
</feature>
<protein>
    <recommendedName>
        <fullName evidence="1">WYL domain-containing protein</fullName>
    </recommendedName>
</protein>
<evidence type="ECO:0000313" key="2">
    <source>
        <dbReference type="EMBL" id="RAW17943.1"/>
    </source>
</evidence>
<dbReference type="PANTHER" id="PTHR34580:SF1">
    <property type="entry name" value="PROTEIN PAFC"/>
    <property type="match status" value="1"/>
</dbReference>
<dbReference type="Pfam" id="PF13280">
    <property type="entry name" value="WYL"/>
    <property type="match status" value="1"/>
</dbReference>
<gene>
    <name evidence="2" type="ORF">DPM12_03625</name>
</gene>
<dbReference type="RefSeq" id="WP_112256901.1">
    <property type="nucleotide sequence ID" value="NZ_QMIG01000002.1"/>
</dbReference>
<reference evidence="2 3" key="1">
    <citation type="submission" date="2018-06" db="EMBL/GenBank/DDBJ databases">
        <title>Phytoactinopolyspora halophila sp. nov., a novel halophilic actinomycete isolated from a saline soil in China.</title>
        <authorList>
            <person name="Tang S.-K."/>
        </authorList>
    </citation>
    <scope>NUCLEOTIDE SEQUENCE [LARGE SCALE GENOMIC DNA]</scope>
    <source>
        <strain evidence="2 3">YIM 96934</strain>
    </source>
</reference>
<dbReference type="AlphaFoldDB" id="A0A329R0Q5"/>
<proteinExistence type="predicted"/>
<organism evidence="2 3">
    <name type="scientific">Phytoactinopolyspora halophila</name>
    <dbReference type="NCBI Taxonomy" id="1981511"/>
    <lineage>
        <taxon>Bacteria</taxon>
        <taxon>Bacillati</taxon>
        <taxon>Actinomycetota</taxon>
        <taxon>Actinomycetes</taxon>
        <taxon>Jiangellales</taxon>
        <taxon>Jiangellaceae</taxon>
        <taxon>Phytoactinopolyspora</taxon>
    </lineage>
</organism>
<evidence type="ECO:0000313" key="3">
    <source>
        <dbReference type="Proteomes" id="UP000250462"/>
    </source>
</evidence>
<dbReference type="PANTHER" id="PTHR34580">
    <property type="match status" value="1"/>
</dbReference>
<dbReference type="InterPro" id="IPR026881">
    <property type="entry name" value="WYL_dom"/>
</dbReference>
<dbReference type="Proteomes" id="UP000250462">
    <property type="component" value="Unassembled WGS sequence"/>
</dbReference>
<evidence type="ECO:0000259" key="1">
    <source>
        <dbReference type="Pfam" id="PF13280"/>
    </source>
</evidence>
<name>A0A329R0Q5_9ACTN</name>
<accession>A0A329R0Q5</accession>
<dbReference type="OrthoDB" id="3768405at2"/>
<dbReference type="PROSITE" id="PS52050">
    <property type="entry name" value="WYL"/>
    <property type="match status" value="1"/>
</dbReference>
<sequence>MMSTPAYVRRFERVTRTLNTLSMHANGLPLHQLASRLEVDTETLREELLAYYVAELPPWVNPARQLRIEFHDGEGNDADPATATHVSAAPGQTREVGADYVSVTDLARIYRAGQDLLALEPDNAALEGALEALMGSALQGIGSRRSEWLAELAATIGQALRERRRIRITYARAWEPGVREHVVEPYRLTKTRRGWELDAGVGDQHTGTFLLSGVRTIDVLDETFVRPIDADERIAANRQLHAVDIILSQQARWVVERYAEAAEVIHEDDDEIRIRAHLLPPVEHRLGLVLIVAGPSAFVYNPTELRDVGTSLARSLLRHHRQPV</sequence>